<dbReference type="Proteomes" id="UP000239649">
    <property type="component" value="Unassembled WGS sequence"/>
</dbReference>
<accession>A0A2P6VBT8</accession>
<feature type="region of interest" description="Disordered" evidence="1">
    <location>
        <begin position="420"/>
        <end position="524"/>
    </location>
</feature>
<feature type="compositionally biased region" description="Basic and acidic residues" evidence="1">
    <location>
        <begin position="294"/>
        <end position="312"/>
    </location>
</feature>
<dbReference type="InterPro" id="IPR012674">
    <property type="entry name" value="Calycin"/>
</dbReference>
<feature type="compositionally biased region" description="Polar residues" evidence="1">
    <location>
        <begin position="514"/>
        <end position="524"/>
    </location>
</feature>
<feature type="region of interest" description="Disordered" evidence="1">
    <location>
        <begin position="330"/>
        <end position="372"/>
    </location>
</feature>
<organism evidence="2 3">
    <name type="scientific">Micractinium conductrix</name>
    <dbReference type="NCBI Taxonomy" id="554055"/>
    <lineage>
        <taxon>Eukaryota</taxon>
        <taxon>Viridiplantae</taxon>
        <taxon>Chlorophyta</taxon>
        <taxon>core chlorophytes</taxon>
        <taxon>Trebouxiophyceae</taxon>
        <taxon>Chlorellales</taxon>
        <taxon>Chlorellaceae</taxon>
        <taxon>Chlorella clade</taxon>
        <taxon>Micractinium</taxon>
    </lineage>
</organism>
<protein>
    <submittedName>
        <fullName evidence="2">Uncharacterized protein</fullName>
    </submittedName>
</protein>
<feature type="region of interest" description="Disordered" evidence="1">
    <location>
        <begin position="145"/>
        <end position="177"/>
    </location>
</feature>
<dbReference type="AlphaFoldDB" id="A0A2P6VBT8"/>
<evidence type="ECO:0000313" key="2">
    <source>
        <dbReference type="EMBL" id="PSC71546.1"/>
    </source>
</evidence>
<name>A0A2P6VBT8_9CHLO</name>
<feature type="compositionally biased region" description="Low complexity" evidence="1">
    <location>
        <begin position="347"/>
        <end position="363"/>
    </location>
</feature>
<feature type="compositionally biased region" description="Low complexity" evidence="1">
    <location>
        <begin position="268"/>
        <end position="284"/>
    </location>
</feature>
<sequence>MKGCEPHGAPRGPVDFTGYWALVRTEGMDNFLKAAGFPWVVRKAALRFGGSAVDVIAHSATSMRVTSLNAKGSWTRWYNTEWEVSQRNAEGTAVRTSSWWEGRVFRSRMEGSELGVLESWRYLHGTTMAVRTSLRLAPRAAHAANGGIGSHAATPGQAASPTQAAAAGSSHAAAQQQQQGGQEAVMFWFFDRMETLQRHVAAGGVGGSLLQQIETDQRRVERATRTDTAYIQDVLLDWQRWQSPADEFIQLASPPPLSRAVHRKRRSLGSMSPASMSKSPSNDSLAALPAGLEVRSDARSMRSDNSRSRLAESELSAAGLDRAARQAAALALGPPEADAASPRSPLGGAHASQQQQAAAAAAGGKHREEGGDHGYAREATLSYPRSEGGQIPVAEARSEGGGGGPAVGPADSLTFRAPVASAPRSEPEPAGPSSTSARMASPPPVLPYSLSGAGSDAATRGSIHGSMAGSGGLPSGPQHMRSASGGSAAQRSVHYKSMSTESVGRASTPGRASPRSTPTGHHTLTPSEQVMAFRLHEFGDSRGIASVVPVMSPNDTTEPQLLSMSPEQAEETAAKLRELESDMMLRRQENRRGWSLCGCFVVTLASDTLPDHLRVWESRLT</sequence>
<dbReference type="SUPFAM" id="SSF50814">
    <property type="entry name" value="Lipocalins"/>
    <property type="match status" value="1"/>
</dbReference>
<gene>
    <name evidence="2" type="ORF">C2E20_5043</name>
</gene>
<comment type="caution">
    <text evidence="2">The sequence shown here is derived from an EMBL/GenBank/DDBJ whole genome shotgun (WGS) entry which is preliminary data.</text>
</comment>
<feature type="region of interest" description="Disordered" evidence="1">
    <location>
        <begin position="393"/>
        <end position="412"/>
    </location>
</feature>
<evidence type="ECO:0000256" key="1">
    <source>
        <dbReference type="SAM" id="MobiDB-lite"/>
    </source>
</evidence>
<reference evidence="2 3" key="1">
    <citation type="journal article" date="2018" name="Plant J.">
        <title>Genome sequences of Chlorella sorokiniana UTEX 1602 and Micractinium conductrix SAG 241.80: implications to maltose excretion by a green alga.</title>
        <authorList>
            <person name="Arriola M.B."/>
            <person name="Velmurugan N."/>
            <person name="Zhang Y."/>
            <person name="Plunkett M.H."/>
            <person name="Hondzo H."/>
            <person name="Barney B.M."/>
        </authorList>
    </citation>
    <scope>NUCLEOTIDE SEQUENCE [LARGE SCALE GENOMIC DNA]</scope>
    <source>
        <strain evidence="2 3">SAG 241.80</strain>
    </source>
</reference>
<dbReference type="Gene3D" id="2.40.128.20">
    <property type="match status" value="1"/>
</dbReference>
<feature type="region of interest" description="Disordered" evidence="1">
    <location>
        <begin position="258"/>
        <end position="314"/>
    </location>
</feature>
<dbReference type="EMBL" id="LHPF02000014">
    <property type="protein sequence ID" value="PSC71546.1"/>
    <property type="molecule type" value="Genomic_DNA"/>
</dbReference>
<feature type="compositionally biased region" description="Low complexity" evidence="1">
    <location>
        <begin position="152"/>
        <end position="177"/>
    </location>
</feature>
<dbReference type="STRING" id="554055.A0A2P6VBT8"/>
<keyword evidence="3" id="KW-1185">Reference proteome</keyword>
<proteinExistence type="predicted"/>
<dbReference type="OrthoDB" id="354351at2759"/>
<evidence type="ECO:0000313" key="3">
    <source>
        <dbReference type="Proteomes" id="UP000239649"/>
    </source>
</evidence>